<dbReference type="HOGENOM" id="CLU_006051_3_0_6"/>
<comment type="cofactor">
    <cofactor evidence="7">
        <name>thiamine diphosphate</name>
        <dbReference type="ChEBI" id="CHEBI:58937"/>
    </cofactor>
    <text evidence="7">Binds 1 thiamine pyrophosphate per subunit.</text>
</comment>
<accession>A0A0H3FZ02</accession>
<evidence type="ECO:0000256" key="4">
    <source>
        <dbReference type="ARBA" id="ARBA00022842"/>
    </source>
</evidence>
<keyword evidence="3 7" id="KW-0479">Metal-binding</keyword>
<gene>
    <name evidence="7" type="primary">menD</name>
    <name evidence="11" type="ordered locus">EAE_24340</name>
</gene>
<evidence type="ECO:0000256" key="2">
    <source>
        <dbReference type="ARBA" id="ARBA00022679"/>
    </source>
</evidence>
<keyword evidence="12" id="KW-1185">Reference proteome</keyword>
<sequence length="556" mass="60850">MSVSAFNRRWAAVILEALTRHGVQHICIAPGSRSTPLTLAAAENRAFIHHTHFDERGLGHLALGLAKASRQPVAVIVTSGTATANLYPALIEAGLTGEKLILLTADRPPELIDCGANQAIRQPGMFASHPAQTVSLPRPSQDISARWLVSTIDQSLGELHAGGVHINCPFAEPLYGDMDDTGLEWQQQLGDWWQSDKPWLRQALQMESEKQRDWFFWRQKRGVVVAGRMSAAEGKKVAEWAQTLGWPLIGDVLSQTGQPLPCADLWLGNGKAVSELAQAQIVVQLGSSLTGKRVLQWQATCEPDEYWLVDNLRGRLDPAQHRGRRLLSSVERWLELHPAEKRQPWATVIPQLAGQAWQAAVASNEPFGEAQLAQRIRRYLPDQGQLFVGNSLVVRLIDALGQLPAGYPVYSNRGASGIDGLLATAAGVQRASARPTLAIVGDLSALYDLNSLALLRQASAPLVLIVVNNNGGQIFSMLPTPQDERRQFYLMPQDVDFSHAAAMFGLAYHRPDDWQSLDEALAGAWRRAGATVIELAVNETDGTQTLQQLLAQVSRL</sequence>
<dbReference type="RefSeq" id="WP_015706156.1">
    <property type="nucleotide sequence ID" value="NC_015663.1"/>
</dbReference>
<dbReference type="EMBL" id="CP002824">
    <property type="protein sequence ID" value="AEG99761.1"/>
    <property type="molecule type" value="Genomic_DNA"/>
</dbReference>
<dbReference type="GO" id="GO:0000287">
    <property type="term" value="F:magnesium ion binding"/>
    <property type="evidence" value="ECO:0007669"/>
    <property type="project" value="UniProtKB-UniRule"/>
</dbReference>
<dbReference type="eggNOG" id="COG1165">
    <property type="taxonomic scope" value="Bacteria"/>
</dbReference>
<evidence type="ECO:0000256" key="3">
    <source>
        <dbReference type="ARBA" id="ARBA00022723"/>
    </source>
</evidence>
<dbReference type="FunFam" id="3.40.50.970:FF:000029">
    <property type="entry name" value="2-succinyl-5-enolpyruvyl-6-hydroxy-3-cyclohexene-1-carboxylate synthase"/>
    <property type="match status" value="1"/>
</dbReference>
<keyword evidence="2 7" id="KW-0808">Transferase</keyword>
<dbReference type="InterPro" id="IPR012001">
    <property type="entry name" value="Thiamin_PyroP_enz_TPP-bd_dom"/>
</dbReference>
<evidence type="ECO:0000256" key="1">
    <source>
        <dbReference type="ARBA" id="ARBA00022428"/>
    </source>
</evidence>
<comment type="pathway">
    <text evidence="7">Quinol/quinone metabolism; 1,4-dihydroxy-2-naphthoate biosynthesis; 1,4-dihydroxy-2-naphthoate from chorismate: step 2/7.</text>
</comment>
<dbReference type="HAMAP" id="MF_01659">
    <property type="entry name" value="MenD"/>
    <property type="match status" value="1"/>
</dbReference>
<proteinExistence type="inferred from homology"/>
<comment type="pathway">
    <text evidence="7">Quinol/quinone metabolism; menaquinone biosynthesis.</text>
</comment>
<dbReference type="InterPro" id="IPR029061">
    <property type="entry name" value="THDP-binding"/>
</dbReference>
<dbReference type="GO" id="GO:0030976">
    <property type="term" value="F:thiamine pyrophosphate binding"/>
    <property type="evidence" value="ECO:0007669"/>
    <property type="project" value="UniProtKB-UniRule"/>
</dbReference>
<dbReference type="Pfam" id="PF16582">
    <property type="entry name" value="TPP_enzyme_M_2"/>
    <property type="match status" value="1"/>
</dbReference>
<dbReference type="UniPathway" id="UPA01057">
    <property type="reaction ID" value="UER00164"/>
</dbReference>
<dbReference type="PIRSF" id="PIRSF004983">
    <property type="entry name" value="MenD"/>
    <property type="match status" value="1"/>
</dbReference>
<dbReference type="PANTHER" id="PTHR42916:SF1">
    <property type="entry name" value="PROTEIN PHYLLO, CHLOROPLASTIC"/>
    <property type="match status" value="1"/>
</dbReference>
<feature type="domain" description="Menaquinone biosynthesis protein MenD middle" evidence="10">
    <location>
        <begin position="184"/>
        <end position="388"/>
    </location>
</feature>
<feature type="domain" description="Thiamine pyrophosphate enzyme TPP-binding" evidence="8">
    <location>
        <begin position="422"/>
        <end position="534"/>
    </location>
</feature>
<dbReference type="GO" id="GO:0030145">
    <property type="term" value="F:manganese ion binding"/>
    <property type="evidence" value="ECO:0007669"/>
    <property type="project" value="UniProtKB-UniRule"/>
</dbReference>
<dbReference type="OrthoDB" id="9791859at2"/>
<dbReference type="Gene3D" id="3.40.50.1220">
    <property type="entry name" value="TPP-binding domain"/>
    <property type="match status" value="1"/>
</dbReference>
<dbReference type="EC" id="2.2.1.9" evidence="7"/>
<dbReference type="CDD" id="cd02009">
    <property type="entry name" value="TPP_SHCHC_synthase"/>
    <property type="match status" value="1"/>
</dbReference>
<dbReference type="Gene3D" id="3.40.50.970">
    <property type="match status" value="2"/>
</dbReference>
<dbReference type="PANTHER" id="PTHR42916">
    <property type="entry name" value="2-SUCCINYL-5-ENOLPYRUVYL-6-HYDROXY-3-CYCLOHEXENE-1-CARBOXYLATE SYNTHASE"/>
    <property type="match status" value="1"/>
</dbReference>
<evidence type="ECO:0000256" key="7">
    <source>
        <dbReference type="HAMAP-Rule" id="MF_01659"/>
    </source>
</evidence>
<dbReference type="GO" id="GO:0009234">
    <property type="term" value="P:menaquinone biosynthetic process"/>
    <property type="evidence" value="ECO:0007669"/>
    <property type="project" value="UniProtKB-UniRule"/>
</dbReference>
<dbReference type="GO" id="GO:0070204">
    <property type="term" value="F:2-succinyl-5-enolpyruvyl-6-hydroxy-3-cyclohexene-1-carboxylic-acid synthase activity"/>
    <property type="evidence" value="ECO:0007669"/>
    <property type="project" value="UniProtKB-UniRule"/>
</dbReference>
<evidence type="ECO:0000313" key="11">
    <source>
        <dbReference type="EMBL" id="AEG99761.1"/>
    </source>
</evidence>
<dbReference type="UniPathway" id="UPA00079"/>
<comment type="cofactor">
    <cofactor evidence="7">
        <name>Mg(2+)</name>
        <dbReference type="ChEBI" id="CHEBI:18420"/>
    </cofactor>
    <cofactor evidence="7">
        <name>Mn(2+)</name>
        <dbReference type="ChEBI" id="CHEBI:29035"/>
    </cofactor>
</comment>
<comment type="catalytic activity">
    <reaction evidence="7">
        <text>isochorismate + 2-oxoglutarate + H(+) = 5-enolpyruvoyl-6-hydroxy-2-succinyl-cyclohex-3-ene-1-carboxylate + CO2</text>
        <dbReference type="Rhea" id="RHEA:25593"/>
        <dbReference type="ChEBI" id="CHEBI:15378"/>
        <dbReference type="ChEBI" id="CHEBI:16526"/>
        <dbReference type="ChEBI" id="CHEBI:16810"/>
        <dbReference type="ChEBI" id="CHEBI:29780"/>
        <dbReference type="ChEBI" id="CHEBI:58818"/>
        <dbReference type="EC" id="2.2.1.9"/>
    </reaction>
</comment>
<dbReference type="Proteomes" id="UP000008881">
    <property type="component" value="Chromosome"/>
</dbReference>
<keyword evidence="1 7" id="KW-0474">Menaquinone biosynthesis</keyword>
<evidence type="ECO:0000259" key="8">
    <source>
        <dbReference type="Pfam" id="PF02775"/>
    </source>
</evidence>
<keyword evidence="6 7" id="KW-0464">Manganese</keyword>
<dbReference type="GeneID" id="93313034"/>
<dbReference type="InterPro" id="IPR004433">
    <property type="entry name" value="MenaQ_synth_MenD"/>
</dbReference>
<feature type="domain" description="Thiamine pyrophosphate enzyme N-terminal TPP-binding" evidence="9">
    <location>
        <begin position="10"/>
        <end position="118"/>
    </location>
</feature>
<comment type="subunit">
    <text evidence="7">Homodimer.</text>
</comment>
<keyword evidence="5 7" id="KW-0786">Thiamine pyrophosphate</keyword>
<dbReference type="AlphaFoldDB" id="A0A0H3FZ02"/>
<comment type="function">
    <text evidence="7">Catalyzes the thiamine diphosphate-dependent decarboxylation of 2-oxoglutarate and the subsequent addition of the resulting succinic semialdehyde-thiamine pyrophosphate anion to isochorismate to yield 2-succinyl-5-enolpyruvyl-6-hydroxy-3-cyclohexene-1-carboxylate (SEPHCHC).</text>
</comment>
<evidence type="ECO:0000313" key="12">
    <source>
        <dbReference type="Proteomes" id="UP000008881"/>
    </source>
</evidence>
<dbReference type="NCBIfam" id="TIGR00173">
    <property type="entry name" value="menD"/>
    <property type="match status" value="1"/>
</dbReference>
<dbReference type="InterPro" id="IPR011766">
    <property type="entry name" value="TPP_enzyme_TPP-bd"/>
</dbReference>
<dbReference type="PATRIC" id="fig|1028307.3.peg.4825"/>
<dbReference type="SUPFAM" id="SSF52518">
    <property type="entry name" value="Thiamin diphosphate-binding fold (THDP-binding)"/>
    <property type="match status" value="2"/>
</dbReference>
<name>A0A0H3FZ02_KLEAK</name>
<evidence type="ECO:0000256" key="5">
    <source>
        <dbReference type="ARBA" id="ARBA00023052"/>
    </source>
</evidence>
<dbReference type="KEGG" id="eae:EAE_24340"/>
<comment type="similarity">
    <text evidence="7">Belongs to the TPP enzyme family. MenD subfamily.</text>
</comment>
<dbReference type="Pfam" id="PF02775">
    <property type="entry name" value="TPP_enzyme_C"/>
    <property type="match status" value="1"/>
</dbReference>
<organism evidence="11 12">
    <name type="scientific">Klebsiella aerogenes (strain ATCC 13048 / DSM 30053 / CCUG 1429 / JCM 1235 / KCTC 2190 / NBRC 13534 / NCIMB 10102 / NCTC 10006 / CDC 819-56)</name>
    <name type="common">Enterobacter aerogenes</name>
    <dbReference type="NCBI Taxonomy" id="1028307"/>
    <lineage>
        <taxon>Bacteria</taxon>
        <taxon>Pseudomonadati</taxon>
        <taxon>Pseudomonadota</taxon>
        <taxon>Gammaproteobacteria</taxon>
        <taxon>Enterobacterales</taxon>
        <taxon>Enterobacteriaceae</taxon>
        <taxon>Klebsiella/Raoultella group</taxon>
        <taxon>Klebsiella</taxon>
    </lineage>
</organism>
<reference evidence="11 12" key="1">
    <citation type="journal article" date="2012" name="J. Bacteriol.">
        <title>Complete genome sequence of Enterobacter aerogenes KCTC 2190.</title>
        <authorList>
            <person name="Shin S.H."/>
            <person name="Kim S."/>
            <person name="Kim J.Y."/>
            <person name="Lee S."/>
            <person name="Um Y."/>
            <person name="Oh M.K."/>
            <person name="Kim Y.R."/>
            <person name="Lee J."/>
            <person name="Yang K.S."/>
        </authorList>
    </citation>
    <scope>NUCLEOTIDE SEQUENCE [LARGE SCALE GENOMIC DNA]</scope>
    <source>
        <strain evidence="11 12">KCTC 2190</strain>
    </source>
</reference>
<evidence type="ECO:0000259" key="9">
    <source>
        <dbReference type="Pfam" id="PF02776"/>
    </source>
</evidence>
<evidence type="ECO:0000256" key="6">
    <source>
        <dbReference type="ARBA" id="ARBA00023211"/>
    </source>
</evidence>
<protein>
    <recommendedName>
        <fullName evidence="7">2-succinyl-5-enolpyruvyl-6-hydroxy-3-cyclohexene-1-carboxylate synthase</fullName>
        <shortName evidence="7">SEPHCHC synthase</shortName>
        <ecNumber evidence="7">2.2.1.9</ecNumber>
    </recommendedName>
    <alternativeName>
        <fullName evidence="7">Menaquinone biosynthesis protein MenD</fullName>
    </alternativeName>
</protein>
<dbReference type="InterPro" id="IPR032264">
    <property type="entry name" value="MenD_middle"/>
</dbReference>
<evidence type="ECO:0000259" key="10">
    <source>
        <dbReference type="Pfam" id="PF16582"/>
    </source>
</evidence>
<dbReference type="Pfam" id="PF02776">
    <property type="entry name" value="TPP_enzyme_N"/>
    <property type="match status" value="1"/>
</dbReference>
<keyword evidence="4 7" id="KW-0460">Magnesium</keyword>
<dbReference type="CDD" id="cd07037">
    <property type="entry name" value="TPP_PYR_MenD"/>
    <property type="match status" value="1"/>
</dbReference>